<gene>
    <name evidence="2" type="ORF">IAC85_02405</name>
</gene>
<name>A0A9D0YZ80_9FIRM</name>
<dbReference type="InterPro" id="IPR050361">
    <property type="entry name" value="MPP/UQCRC_Complex"/>
</dbReference>
<feature type="domain" description="Peptidase M16 C-terminal" evidence="1">
    <location>
        <begin position="182"/>
        <end position="355"/>
    </location>
</feature>
<comment type="caution">
    <text evidence="2">The sequence shown here is derived from an EMBL/GenBank/DDBJ whole genome shotgun (WGS) entry which is preliminary data.</text>
</comment>
<dbReference type="GO" id="GO:0046872">
    <property type="term" value="F:metal ion binding"/>
    <property type="evidence" value="ECO:0007669"/>
    <property type="project" value="InterPro"/>
</dbReference>
<dbReference type="PANTHER" id="PTHR11851">
    <property type="entry name" value="METALLOPROTEASE"/>
    <property type="match status" value="1"/>
</dbReference>
<reference evidence="2" key="1">
    <citation type="submission" date="2020-10" db="EMBL/GenBank/DDBJ databases">
        <authorList>
            <person name="Gilroy R."/>
        </authorList>
    </citation>
    <scope>NUCLEOTIDE SEQUENCE</scope>
    <source>
        <strain evidence="2">CHK165-10780</strain>
    </source>
</reference>
<dbReference type="InterPro" id="IPR007863">
    <property type="entry name" value="Peptidase_M16_C"/>
</dbReference>
<dbReference type="PANTHER" id="PTHR11851:SF186">
    <property type="entry name" value="INACTIVE METALLOPROTEASE YMFF-RELATED"/>
    <property type="match status" value="1"/>
</dbReference>
<proteinExistence type="predicted"/>
<accession>A0A9D0YZ80</accession>
<evidence type="ECO:0000313" key="2">
    <source>
        <dbReference type="EMBL" id="HIQ64570.1"/>
    </source>
</evidence>
<dbReference type="InterPro" id="IPR011249">
    <property type="entry name" value="Metalloenz_LuxS/M16"/>
</dbReference>
<dbReference type="EMBL" id="DVFU01000049">
    <property type="protein sequence ID" value="HIQ64570.1"/>
    <property type="molecule type" value="Genomic_DNA"/>
</dbReference>
<evidence type="ECO:0000259" key="1">
    <source>
        <dbReference type="Pfam" id="PF05193"/>
    </source>
</evidence>
<dbReference type="SUPFAM" id="SSF63411">
    <property type="entry name" value="LuxS/MPP-like metallohydrolase"/>
    <property type="match status" value="2"/>
</dbReference>
<sequence>MKWKEITVGQVTIHFIKTEKFRTVYTLITLSEELTEETLTKRIVLADMLGFATEKYPNRRSVMLAREDLYSASLLCNTRRNGKYHEICISLTALSDKYTEEGNLENTFAFLNEVLFHPLIQEESFNEEILDQVKELNKKDIIGLKEDKNSYSTYRLLQEMAPNSKLSVSPSGTLENLEAIDGKNLATYYQNVMKNDNVDVYIVGDIDEEKVTHLVETYLPFKTKRAAYYDAFTETLEEREEARVIREKDDINQAKLVIGCNIEDMSSFDLNFSLTLYTLILGGTPDSKFFKNIREKYSLCYYITASSLKLNHAMLFKAGIDSKNFDETLEHIRHEMKEMELGHFTDTDIESAKQTYLTMLKSITDSQKSMAYSVLLMKSLDLGTIEERRENILKVTKEQIMEVAKKIKINTIYLLEEASHEESGV</sequence>
<dbReference type="Gene3D" id="3.30.830.10">
    <property type="entry name" value="Metalloenzyme, LuxS/M16 peptidase-like"/>
    <property type="match status" value="2"/>
</dbReference>
<dbReference type="AlphaFoldDB" id="A0A9D0YZ80"/>
<reference evidence="2" key="2">
    <citation type="journal article" date="2021" name="PeerJ">
        <title>Extensive microbial diversity within the chicken gut microbiome revealed by metagenomics and culture.</title>
        <authorList>
            <person name="Gilroy R."/>
            <person name="Ravi A."/>
            <person name="Getino M."/>
            <person name="Pursley I."/>
            <person name="Horton D.L."/>
            <person name="Alikhan N.F."/>
            <person name="Baker D."/>
            <person name="Gharbi K."/>
            <person name="Hall N."/>
            <person name="Watson M."/>
            <person name="Adriaenssens E.M."/>
            <person name="Foster-Nyarko E."/>
            <person name="Jarju S."/>
            <person name="Secka A."/>
            <person name="Antonio M."/>
            <person name="Oren A."/>
            <person name="Chaudhuri R.R."/>
            <person name="La Ragione R."/>
            <person name="Hildebrand F."/>
            <person name="Pallen M.J."/>
        </authorList>
    </citation>
    <scope>NUCLEOTIDE SEQUENCE</scope>
    <source>
        <strain evidence="2">CHK165-10780</strain>
    </source>
</reference>
<organism evidence="2 3">
    <name type="scientific">Candidatus Faecenecus gallistercoris</name>
    <dbReference type="NCBI Taxonomy" id="2840793"/>
    <lineage>
        <taxon>Bacteria</taxon>
        <taxon>Bacillati</taxon>
        <taxon>Bacillota</taxon>
        <taxon>Bacillota incertae sedis</taxon>
        <taxon>Candidatus Faecenecus</taxon>
    </lineage>
</organism>
<dbReference type="Proteomes" id="UP000886725">
    <property type="component" value="Unassembled WGS sequence"/>
</dbReference>
<dbReference type="Pfam" id="PF05193">
    <property type="entry name" value="Peptidase_M16_C"/>
    <property type="match status" value="1"/>
</dbReference>
<evidence type="ECO:0000313" key="3">
    <source>
        <dbReference type="Proteomes" id="UP000886725"/>
    </source>
</evidence>
<dbReference type="NCBIfam" id="NF047422">
    <property type="entry name" value="YfmF_fam"/>
    <property type="match status" value="1"/>
</dbReference>
<protein>
    <submittedName>
        <fullName evidence="2">Insulinase family protein</fullName>
    </submittedName>
</protein>